<evidence type="ECO:0000256" key="9">
    <source>
        <dbReference type="ARBA" id="ARBA00040965"/>
    </source>
</evidence>
<dbReference type="GO" id="GO:0005953">
    <property type="term" value="C:CAAX-protein geranylgeranyltransferase complex"/>
    <property type="evidence" value="ECO:0007669"/>
    <property type="project" value="TreeGrafter"/>
</dbReference>
<dbReference type="PANTHER" id="PTHR11129:SF1">
    <property type="entry name" value="PROTEIN FARNESYLTRANSFERASE_GERANYLGERANYLTRANSFERASE TYPE-1 SUBUNIT ALPHA"/>
    <property type="match status" value="1"/>
</dbReference>
<evidence type="ECO:0000256" key="2">
    <source>
        <dbReference type="ARBA" id="ARBA00006734"/>
    </source>
</evidence>
<sequence>MAKTTRPLYSSLDEWADVQPLEQYEKVNPLAPIFYTDEYKDATSYFRGIVKSGEMSPRVLDLTEHIIRLNPAHYTAWQYRYRTLMIIKAPLDVELRLMDELAVKYLKTYQVWHHRRLILTETRDPQRELAFVEESLREDTKNYHTWSHRQWVLSHFNDIDLWRGELDFLDTMFNQDIRNNSAWHHRFFVVFQSGVREGEEDRERVVRRELTFTKQNISFAPNNPSAWNYLRGVLEFNKLPFSTVATFVFPYTQPTDPEAVDLVDLDNPPPSKQAELPCPAAIEFLADIYESEGGGSLLKANQLWKSLADEHDTMRKRYWEYRIKESLQKGST</sequence>
<evidence type="ECO:0000256" key="13">
    <source>
        <dbReference type="ARBA" id="ARBA00043219"/>
    </source>
</evidence>
<dbReference type="Pfam" id="PF01239">
    <property type="entry name" value="PPTA"/>
    <property type="match status" value="5"/>
</dbReference>
<dbReference type="FunCoup" id="A0A067NYG7">
    <property type="interactions" value="138"/>
</dbReference>
<name>A0A067NYG7_PLEO1</name>
<dbReference type="HOGENOM" id="CLU_026582_1_1_1"/>
<dbReference type="AlphaFoldDB" id="A0A067NYG7"/>
<evidence type="ECO:0000256" key="8">
    <source>
        <dbReference type="ARBA" id="ARBA00022842"/>
    </source>
</evidence>
<evidence type="ECO:0000256" key="4">
    <source>
        <dbReference type="ARBA" id="ARBA00012702"/>
    </source>
</evidence>
<evidence type="ECO:0000256" key="11">
    <source>
        <dbReference type="ARBA" id="ARBA00042436"/>
    </source>
</evidence>
<dbReference type="EMBL" id="KL198005">
    <property type="protein sequence ID" value="KDQ32025.1"/>
    <property type="molecule type" value="Genomic_DNA"/>
</dbReference>
<dbReference type="InterPro" id="IPR002088">
    <property type="entry name" value="Prenyl_trans_a"/>
</dbReference>
<organism evidence="14 15">
    <name type="scientific">Pleurotus ostreatus (strain PC15)</name>
    <name type="common">Oyster mushroom</name>
    <dbReference type="NCBI Taxonomy" id="1137138"/>
    <lineage>
        <taxon>Eukaryota</taxon>
        <taxon>Fungi</taxon>
        <taxon>Dikarya</taxon>
        <taxon>Basidiomycota</taxon>
        <taxon>Agaricomycotina</taxon>
        <taxon>Agaricomycetes</taxon>
        <taxon>Agaricomycetidae</taxon>
        <taxon>Agaricales</taxon>
        <taxon>Pleurotineae</taxon>
        <taxon>Pleurotaceae</taxon>
        <taxon>Pleurotus</taxon>
    </lineage>
</organism>
<dbReference type="VEuPathDB" id="FungiDB:PLEOSDRAFT_1034450"/>
<dbReference type="EC" id="2.5.1.58" evidence="4"/>
<dbReference type="GO" id="GO:0005965">
    <property type="term" value="C:protein farnesyltransferase complex"/>
    <property type="evidence" value="ECO:0007669"/>
    <property type="project" value="TreeGrafter"/>
</dbReference>
<evidence type="ECO:0000256" key="1">
    <source>
        <dbReference type="ARBA" id="ARBA00001946"/>
    </source>
</evidence>
<keyword evidence="6" id="KW-0808">Transferase</keyword>
<dbReference type="Proteomes" id="UP000027073">
    <property type="component" value="Unassembled WGS sequence"/>
</dbReference>
<keyword evidence="5" id="KW-0637">Prenyltransferase</keyword>
<proteinExistence type="inferred from homology"/>
<evidence type="ECO:0000256" key="10">
    <source>
        <dbReference type="ARBA" id="ARBA00041392"/>
    </source>
</evidence>
<gene>
    <name evidence="14" type="ORF">PLEOSDRAFT_1034450</name>
</gene>
<evidence type="ECO:0000256" key="3">
    <source>
        <dbReference type="ARBA" id="ARBA00012700"/>
    </source>
</evidence>
<evidence type="ECO:0000256" key="5">
    <source>
        <dbReference type="ARBA" id="ARBA00022602"/>
    </source>
</evidence>
<evidence type="ECO:0000313" key="15">
    <source>
        <dbReference type="Proteomes" id="UP000027073"/>
    </source>
</evidence>
<evidence type="ECO:0000256" key="12">
    <source>
        <dbReference type="ARBA" id="ARBA00043086"/>
    </source>
</evidence>
<dbReference type="PROSITE" id="PS51147">
    <property type="entry name" value="PFTA"/>
    <property type="match status" value="4"/>
</dbReference>
<dbReference type="Gene3D" id="1.25.40.120">
    <property type="entry name" value="Protein prenylyltransferase"/>
    <property type="match status" value="1"/>
</dbReference>
<dbReference type="SUPFAM" id="SSF48439">
    <property type="entry name" value="Protein prenylyltransferase"/>
    <property type="match status" value="1"/>
</dbReference>
<protein>
    <recommendedName>
        <fullName evidence="9">Protein farnesyltransferase/geranylgeranyltransferase type-1 subunit alpha</fullName>
        <ecNumber evidence="4">2.5.1.58</ecNumber>
        <ecNumber evidence="3">2.5.1.59</ecNumber>
    </recommendedName>
    <alternativeName>
        <fullName evidence="12">CAAX farnesyltransferase subunit alpha</fullName>
    </alternativeName>
    <alternativeName>
        <fullName evidence="11">FTase-alpha</fullName>
    </alternativeName>
    <alternativeName>
        <fullName evidence="10">Ras proteins prenyltransferase subunit alpha</fullName>
    </alternativeName>
    <alternativeName>
        <fullName evidence="13">Type I protein geranyl-geranyltransferase subunit alpha</fullName>
    </alternativeName>
</protein>
<comment type="similarity">
    <text evidence="2">Belongs to the protein prenyltransferase subunit alpha family.</text>
</comment>
<accession>A0A067NYG7</accession>
<comment type="cofactor">
    <cofactor evidence="1">
        <name>Mg(2+)</name>
        <dbReference type="ChEBI" id="CHEBI:18420"/>
    </cofactor>
</comment>
<evidence type="ECO:0000256" key="7">
    <source>
        <dbReference type="ARBA" id="ARBA00022737"/>
    </source>
</evidence>
<dbReference type="OrthoDB" id="10255768at2759"/>
<evidence type="ECO:0000256" key="6">
    <source>
        <dbReference type="ARBA" id="ARBA00022679"/>
    </source>
</evidence>
<dbReference type="InParanoid" id="A0A067NYG7"/>
<keyword evidence="8" id="KW-0460">Magnesium</keyword>
<dbReference type="EC" id="2.5.1.59" evidence="3"/>
<dbReference type="GO" id="GO:0004662">
    <property type="term" value="F:CAAX-protein geranylgeranyltransferase activity"/>
    <property type="evidence" value="ECO:0007669"/>
    <property type="project" value="UniProtKB-EC"/>
</dbReference>
<reference evidence="15" key="1">
    <citation type="journal article" date="2014" name="Proc. Natl. Acad. Sci. U.S.A.">
        <title>Extensive sampling of basidiomycete genomes demonstrates inadequacy of the white-rot/brown-rot paradigm for wood decay fungi.</title>
        <authorList>
            <person name="Riley R."/>
            <person name="Salamov A.A."/>
            <person name="Brown D.W."/>
            <person name="Nagy L.G."/>
            <person name="Floudas D."/>
            <person name="Held B.W."/>
            <person name="Levasseur A."/>
            <person name="Lombard V."/>
            <person name="Morin E."/>
            <person name="Otillar R."/>
            <person name="Lindquist E.A."/>
            <person name="Sun H."/>
            <person name="LaButti K.M."/>
            <person name="Schmutz J."/>
            <person name="Jabbour D."/>
            <person name="Luo H."/>
            <person name="Baker S.E."/>
            <person name="Pisabarro A.G."/>
            <person name="Walton J.D."/>
            <person name="Blanchette R.A."/>
            <person name="Henrissat B."/>
            <person name="Martin F."/>
            <person name="Cullen D."/>
            <person name="Hibbett D.S."/>
            <person name="Grigoriev I.V."/>
        </authorList>
    </citation>
    <scope>NUCLEOTIDE SEQUENCE [LARGE SCALE GENOMIC DNA]</scope>
    <source>
        <strain evidence="15">PC15</strain>
    </source>
</reference>
<dbReference type="STRING" id="1137138.A0A067NYG7"/>
<keyword evidence="7" id="KW-0677">Repeat</keyword>
<dbReference type="PANTHER" id="PTHR11129">
    <property type="entry name" value="PROTEIN FARNESYLTRANSFERASE ALPHA SUBUNIT/RAB GERANYLGERANYL TRANSFERASE ALPHA SUBUNIT"/>
    <property type="match status" value="1"/>
</dbReference>
<dbReference type="GO" id="GO:0004660">
    <property type="term" value="F:protein farnesyltransferase activity"/>
    <property type="evidence" value="ECO:0007669"/>
    <property type="project" value="UniProtKB-EC"/>
</dbReference>
<evidence type="ECO:0000313" key="14">
    <source>
        <dbReference type="EMBL" id="KDQ32025.1"/>
    </source>
</evidence>